<dbReference type="PROSITE" id="PS51746">
    <property type="entry name" value="PPM_2"/>
    <property type="match status" value="1"/>
</dbReference>
<dbReference type="AlphaFoldDB" id="A0A1C6TK99"/>
<name>A0A1C6TK99_9ACTN</name>
<protein>
    <submittedName>
        <fullName evidence="2">Serine/threonine protein phosphatase PrpC</fullName>
    </submittedName>
</protein>
<proteinExistence type="predicted"/>
<dbReference type="SMART" id="SM00332">
    <property type="entry name" value="PP2Cc"/>
    <property type="match status" value="1"/>
</dbReference>
<dbReference type="EMBL" id="FMHW01000002">
    <property type="protein sequence ID" value="SCL42169.1"/>
    <property type="molecule type" value="Genomic_DNA"/>
</dbReference>
<reference evidence="2" key="1">
    <citation type="submission" date="2016-06" db="EMBL/GenBank/DDBJ databases">
        <authorList>
            <person name="Kjaerup R.B."/>
            <person name="Dalgaard T.S."/>
            <person name="Juul-Madsen H.R."/>
        </authorList>
    </citation>
    <scope>NUCLEOTIDE SEQUENCE [LARGE SCALE GENOMIC DNA]</scope>
    <source>
        <strain evidence="2">DSM 43817</strain>
    </source>
</reference>
<sequence length="260" mass="26506">MITTQQCGTLAVTLASASRIGGRDANADAASVVGNPLGVAAAVIDGIGSSPAVVAAARRAAGTAAIVASHRGAQAGIMAAADTYPDYPRSPNAVAAVASIEPGGRIEIAHVGDCAVWTWSAAAGLRRWTVDQTAGQHVAHMMRNPGLTAMDRAALADHGDKVVAALDDYVLNGLVYATISTISWTPLRGEAADVDLIVLTSDGVHKPLSDEQIAELVERHADDAQALADALVDAGTGLPRTDPDEAPDNATAAVILIRKN</sequence>
<organism evidence="2 4">
    <name type="scientific">Micromonospora pallida</name>
    <dbReference type="NCBI Taxonomy" id="145854"/>
    <lineage>
        <taxon>Bacteria</taxon>
        <taxon>Bacillati</taxon>
        <taxon>Actinomycetota</taxon>
        <taxon>Actinomycetes</taxon>
        <taxon>Micromonosporales</taxon>
        <taxon>Micromonosporaceae</taxon>
        <taxon>Micromonospora</taxon>
    </lineage>
</organism>
<dbReference type="RefSeq" id="WP_091652169.1">
    <property type="nucleotide sequence ID" value="NZ_FMHW01000002.1"/>
</dbReference>
<keyword evidence="4" id="KW-1185">Reference proteome</keyword>
<dbReference type="SUPFAM" id="SSF81606">
    <property type="entry name" value="PP2C-like"/>
    <property type="match status" value="1"/>
</dbReference>
<dbReference type="EMBL" id="FMHW01000004">
    <property type="protein sequence ID" value="SCL43367.1"/>
    <property type="molecule type" value="Genomic_DNA"/>
</dbReference>
<dbReference type="InterPro" id="IPR036457">
    <property type="entry name" value="PPM-type-like_dom_sf"/>
</dbReference>
<evidence type="ECO:0000313" key="3">
    <source>
        <dbReference type="EMBL" id="SCL43367.1"/>
    </source>
</evidence>
<gene>
    <name evidence="2" type="ORF">GA0074692_6691</name>
    <name evidence="3" type="ORF">GA0074692_6846</name>
</gene>
<dbReference type="InterPro" id="IPR001932">
    <property type="entry name" value="PPM-type_phosphatase-like_dom"/>
</dbReference>
<dbReference type="Proteomes" id="UP000198959">
    <property type="component" value="Unassembled WGS sequence"/>
</dbReference>
<evidence type="ECO:0000313" key="4">
    <source>
        <dbReference type="Proteomes" id="UP000198959"/>
    </source>
</evidence>
<dbReference type="Gene3D" id="3.60.40.10">
    <property type="entry name" value="PPM-type phosphatase domain"/>
    <property type="match status" value="1"/>
</dbReference>
<feature type="domain" description="PPM-type phosphatase" evidence="1">
    <location>
        <begin position="11"/>
        <end position="257"/>
    </location>
</feature>
<evidence type="ECO:0000259" key="1">
    <source>
        <dbReference type="PROSITE" id="PS51746"/>
    </source>
</evidence>
<dbReference type="STRING" id="145854.GA0074692_6691"/>
<dbReference type="OrthoDB" id="9801841at2"/>
<accession>A0A1C6TK99</accession>
<reference evidence="4" key="2">
    <citation type="submission" date="2016-06" db="EMBL/GenBank/DDBJ databases">
        <authorList>
            <person name="Varghese N."/>
            <person name="Submissions Spin"/>
        </authorList>
    </citation>
    <scope>NUCLEOTIDE SEQUENCE [LARGE SCALE GENOMIC DNA]</scope>
    <source>
        <strain evidence="4">DSM 43817</strain>
    </source>
</reference>
<evidence type="ECO:0000313" key="2">
    <source>
        <dbReference type="EMBL" id="SCL42169.1"/>
    </source>
</evidence>